<keyword evidence="3" id="KW-0805">Transcription regulation</keyword>
<dbReference type="InterPro" id="IPR003593">
    <property type="entry name" value="AAA+_ATPase"/>
</dbReference>
<dbReference type="PROSITE" id="PS00675">
    <property type="entry name" value="SIGMA54_INTERACT_1"/>
    <property type="match status" value="1"/>
</dbReference>
<dbReference type="Gene3D" id="3.30.450.20">
    <property type="entry name" value="PAS domain"/>
    <property type="match status" value="1"/>
</dbReference>
<dbReference type="InterPro" id="IPR025943">
    <property type="entry name" value="Sigma_54_int_dom_ATP-bd_2"/>
</dbReference>
<dbReference type="GO" id="GO:0006355">
    <property type="term" value="P:regulation of DNA-templated transcription"/>
    <property type="evidence" value="ECO:0007669"/>
    <property type="project" value="InterPro"/>
</dbReference>
<dbReference type="InterPro" id="IPR027417">
    <property type="entry name" value="P-loop_NTPase"/>
</dbReference>
<evidence type="ECO:0000313" key="6">
    <source>
        <dbReference type="EMBL" id="PES99606.1"/>
    </source>
</evidence>
<dbReference type="PANTHER" id="PTHR32071">
    <property type="entry name" value="TRANSCRIPTIONAL REGULATORY PROTEIN"/>
    <property type="match status" value="1"/>
</dbReference>
<reference evidence="6 7" key="1">
    <citation type="submission" date="2017-09" db="EMBL/GenBank/DDBJ databases">
        <title>Large-scale bioinformatics analysis of Bacillus genomes uncovers conserved roles of natural products in bacterial physiology.</title>
        <authorList>
            <consortium name="Agbiome Team Llc"/>
            <person name="Bleich R.M."/>
            <person name="Grubbs K.J."/>
            <person name="Santa Maria K.C."/>
            <person name="Allen S.E."/>
            <person name="Farag S."/>
            <person name="Shank E.A."/>
            <person name="Bowers A."/>
        </authorList>
    </citation>
    <scope>NUCLEOTIDE SEQUENCE [LARGE SCALE GENOMIC DNA]</scope>
    <source>
        <strain evidence="6 7">AFS002368</strain>
    </source>
</reference>
<dbReference type="InterPro" id="IPR035965">
    <property type="entry name" value="PAS-like_dom_sf"/>
</dbReference>
<dbReference type="InterPro" id="IPR002078">
    <property type="entry name" value="Sigma_54_int"/>
</dbReference>
<dbReference type="PROSITE" id="PS50045">
    <property type="entry name" value="SIGMA54_INTERACT_4"/>
    <property type="match status" value="1"/>
</dbReference>
<gene>
    <name evidence="6" type="ORF">CN491_01800</name>
</gene>
<dbReference type="PANTHER" id="PTHR32071:SF57">
    <property type="entry name" value="C4-DICARBOXYLATE TRANSPORT TRANSCRIPTIONAL REGULATORY PROTEIN DCTD"/>
    <property type="match status" value="1"/>
</dbReference>
<dbReference type="InterPro" id="IPR058031">
    <property type="entry name" value="AAA_lid_NorR"/>
</dbReference>
<dbReference type="InterPro" id="IPR025662">
    <property type="entry name" value="Sigma_54_int_dom_ATP-bd_1"/>
</dbReference>
<proteinExistence type="predicted"/>
<dbReference type="Pfam" id="PF02954">
    <property type="entry name" value="HTH_8"/>
    <property type="match status" value="1"/>
</dbReference>
<dbReference type="Gene3D" id="1.10.10.60">
    <property type="entry name" value="Homeodomain-like"/>
    <property type="match status" value="1"/>
</dbReference>
<dbReference type="PROSITE" id="PS00676">
    <property type="entry name" value="SIGMA54_INTERACT_2"/>
    <property type="match status" value="1"/>
</dbReference>
<dbReference type="SMART" id="SM00382">
    <property type="entry name" value="AAA"/>
    <property type="match status" value="1"/>
</dbReference>
<dbReference type="RefSeq" id="WP_098266467.1">
    <property type="nucleotide sequence ID" value="NZ_JAVIVZ010000001.1"/>
</dbReference>
<evidence type="ECO:0000256" key="5">
    <source>
        <dbReference type="ARBA" id="ARBA00023163"/>
    </source>
</evidence>
<dbReference type="FunFam" id="3.40.50.300:FF:000006">
    <property type="entry name" value="DNA-binding transcriptional regulator NtrC"/>
    <property type="match status" value="1"/>
</dbReference>
<dbReference type="Proteomes" id="UP000220900">
    <property type="component" value="Unassembled WGS sequence"/>
</dbReference>
<dbReference type="GO" id="GO:0043565">
    <property type="term" value="F:sequence-specific DNA binding"/>
    <property type="evidence" value="ECO:0007669"/>
    <property type="project" value="InterPro"/>
</dbReference>
<evidence type="ECO:0000313" key="7">
    <source>
        <dbReference type="Proteomes" id="UP000220900"/>
    </source>
</evidence>
<dbReference type="GO" id="GO:0005524">
    <property type="term" value="F:ATP binding"/>
    <property type="evidence" value="ECO:0007669"/>
    <property type="project" value="UniProtKB-KW"/>
</dbReference>
<protein>
    <submittedName>
        <fullName evidence="6">Sigma-54-dependent Fis family transcriptional regulator</fullName>
    </submittedName>
</protein>
<evidence type="ECO:0000256" key="3">
    <source>
        <dbReference type="ARBA" id="ARBA00023015"/>
    </source>
</evidence>
<dbReference type="SUPFAM" id="SSF46689">
    <property type="entry name" value="Homeodomain-like"/>
    <property type="match status" value="1"/>
</dbReference>
<keyword evidence="2" id="KW-0067">ATP-binding</keyword>
<dbReference type="Pfam" id="PF25601">
    <property type="entry name" value="AAA_lid_14"/>
    <property type="match status" value="1"/>
</dbReference>
<sequence length="553" mass="63465">MTFSFPTIKEFIKILSIDLKNSGPHIKQVDEKIYYIHSPTEKWNCAVVYEDDSFTTLIDAFSHELAVVIINENQEPICCITTKQMIPFLYKYYNELQAFYNTVIETSDSSVTVIDEKECVRTWTDGAEKIFSVHHNEIIGQPITRFFDYKDLEILQSLHSGKSIIAQFHQPRPDLFVLINSNPVYCNDEIIGAVVSETDVTNQVALNEKLFTMSHEMHRLEQEVAKYKDTSDPFLAMNGKSPVIQRTIQLARKVCSVKSTVLILGESGVGKEVFAKAIHEASETAKSPFISINCGAIPEALFESELFGYERGAFSGANSKGKKGKIELAQGGTLFLDEIGEMPLDMQVKLLRVLQERKYYRVGGEKEINIDFRIIAATNRDLQEEMRKGTFREDLYYRLNVVSLHIPPLRERREDIIELTYSFLNDFSINYNRPIRDLPSIIMHELLHYNWPGNIRELRNVVERLVVFATDGIIKQEYLPFHTNDTLENETSHSLLLSNNNAILSLQEEMDEHEKKVIERALRILNGNKLECAKQLGVTRATLYNRLKRLGLH</sequence>
<dbReference type="SUPFAM" id="SSF52540">
    <property type="entry name" value="P-loop containing nucleoside triphosphate hydrolases"/>
    <property type="match status" value="1"/>
</dbReference>
<dbReference type="EMBL" id="NTZF01000002">
    <property type="protein sequence ID" value="PES99606.1"/>
    <property type="molecule type" value="Genomic_DNA"/>
</dbReference>
<evidence type="ECO:0000256" key="2">
    <source>
        <dbReference type="ARBA" id="ARBA00022840"/>
    </source>
</evidence>
<dbReference type="CDD" id="cd00009">
    <property type="entry name" value="AAA"/>
    <property type="match status" value="1"/>
</dbReference>
<dbReference type="PROSITE" id="PS00688">
    <property type="entry name" value="SIGMA54_INTERACT_3"/>
    <property type="match status" value="1"/>
</dbReference>
<evidence type="ECO:0000256" key="1">
    <source>
        <dbReference type="ARBA" id="ARBA00022741"/>
    </source>
</evidence>
<keyword evidence="4" id="KW-0238">DNA-binding</keyword>
<keyword evidence="5" id="KW-0804">Transcription</keyword>
<keyword evidence="1" id="KW-0547">Nucleotide-binding</keyword>
<evidence type="ECO:0000256" key="4">
    <source>
        <dbReference type="ARBA" id="ARBA00023125"/>
    </source>
</evidence>
<dbReference type="InterPro" id="IPR002197">
    <property type="entry name" value="HTH_Fis"/>
</dbReference>
<name>A0A2C1F3Z5_BACCE</name>
<dbReference type="PRINTS" id="PR01590">
    <property type="entry name" value="HTHFIS"/>
</dbReference>
<organism evidence="6 7">
    <name type="scientific">Bacillus cereus</name>
    <dbReference type="NCBI Taxonomy" id="1396"/>
    <lineage>
        <taxon>Bacteria</taxon>
        <taxon>Bacillati</taxon>
        <taxon>Bacillota</taxon>
        <taxon>Bacilli</taxon>
        <taxon>Bacillales</taxon>
        <taxon>Bacillaceae</taxon>
        <taxon>Bacillus</taxon>
        <taxon>Bacillus cereus group</taxon>
    </lineage>
</organism>
<comment type="caution">
    <text evidence="6">The sequence shown here is derived from an EMBL/GenBank/DDBJ whole genome shotgun (WGS) entry which is preliminary data.</text>
</comment>
<dbReference type="Pfam" id="PF00158">
    <property type="entry name" value="Sigma54_activat"/>
    <property type="match status" value="1"/>
</dbReference>
<dbReference type="InterPro" id="IPR025944">
    <property type="entry name" value="Sigma_54_int_dom_CS"/>
</dbReference>
<accession>A0A2C1F3Z5</accession>
<dbReference type="InterPro" id="IPR009057">
    <property type="entry name" value="Homeodomain-like_sf"/>
</dbReference>
<dbReference type="SMART" id="SM00091">
    <property type="entry name" value="PAS"/>
    <property type="match status" value="1"/>
</dbReference>
<dbReference type="SUPFAM" id="SSF55785">
    <property type="entry name" value="PYP-like sensor domain (PAS domain)"/>
    <property type="match status" value="1"/>
</dbReference>
<dbReference type="Gene3D" id="3.40.50.300">
    <property type="entry name" value="P-loop containing nucleotide triphosphate hydrolases"/>
    <property type="match status" value="1"/>
</dbReference>
<dbReference type="AlphaFoldDB" id="A0A2C1F3Z5"/>
<dbReference type="InterPro" id="IPR000014">
    <property type="entry name" value="PAS"/>
</dbReference>
<dbReference type="PROSITE" id="PS50112">
    <property type="entry name" value="PAS"/>
    <property type="match status" value="1"/>
</dbReference>
<dbReference type="Gene3D" id="1.10.8.60">
    <property type="match status" value="1"/>
</dbReference>